<accession>A0A2W4YRC5</accession>
<evidence type="ECO:0008006" key="3">
    <source>
        <dbReference type="Google" id="ProtNLM"/>
    </source>
</evidence>
<dbReference type="Proteomes" id="UP000249555">
    <property type="component" value="Unassembled WGS sequence"/>
</dbReference>
<dbReference type="AlphaFoldDB" id="A0A2W4YRC5"/>
<name>A0A2W4YRC5_9SPHN</name>
<reference evidence="1 2" key="1">
    <citation type="submission" date="2017-08" db="EMBL/GenBank/DDBJ databases">
        <title>Infants hospitalized years apart are colonized by the same room-sourced microbial strains.</title>
        <authorList>
            <person name="Brooks B."/>
            <person name="Olm M.R."/>
            <person name="Firek B.A."/>
            <person name="Baker R."/>
            <person name="Thomas B.C."/>
            <person name="Morowitz M.J."/>
            <person name="Banfield J.F."/>
        </authorList>
    </citation>
    <scope>NUCLEOTIDE SEQUENCE [LARGE SCALE GENOMIC DNA]</scope>
    <source>
        <strain evidence="1">S2_018_000_R3_119</strain>
    </source>
</reference>
<dbReference type="InterPro" id="IPR011856">
    <property type="entry name" value="tRNA_endonuc-like_dom_sf"/>
</dbReference>
<comment type="caution">
    <text evidence="1">The sequence shown here is derived from an EMBL/GenBank/DDBJ whole genome shotgun (WGS) entry which is preliminary data.</text>
</comment>
<protein>
    <recommendedName>
        <fullName evidence="3">VRR-NUC domain-containing protein</fullName>
    </recommendedName>
</protein>
<organism evidence="1 2">
    <name type="scientific">Sphingomonas taxi</name>
    <dbReference type="NCBI Taxonomy" id="1549858"/>
    <lineage>
        <taxon>Bacteria</taxon>
        <taxon>Pseudomonadati</taxon>
        <taxon>Pseudomonadota</taxon>
        <taxon>Alphaproteobacteria</taxon>
        <taxon>Sphingomonadales</taxon>
        <taxon>Sphingomonadaceae</taxon>
        <taxon>Sphingomonas</taxon>
    </lineage>
</organism>
<dbReference type="GO" id="GO:0003676">
    <property type="term" value="F:nucleic acid binding"/>
    <property type="evidence" value="ECO:0007669"/>
    <property type="project" value="InterPro"/>
</dbReference>
<proteinExistence type="predicted"/>
<evidence type="ECO:0000313" key="1">
    <source>
        <dbReference type="EMBL" id="PZO72284.1"/>
    </source>
</evidence>
<evidence type="ECO:0000313" key="2">
    <source>
        <dbReference type="Proteomes" id="UP000249555"/>
    </source>
</evidence>
<sequence>MATPESKVKRKISARLKELGVWYHMPTQRGLTQAGTPDYLCVYLGIPFSIEAKAGTNKPRKSQVLAMKTMRENGISTLVINETNIAAINDMTNAIRSFYDHAAQFTAVDCLPETMKERATP</sequence>
<dbReference type="Gene3D" id="3.40.1350.10">
    <property type="match status" value="1"/>
</dbReference>
<gene>
    <name evidence="1" type="ORF">DI640_12990</name>
</gene>
<dbReference type="EMBL" id="QFMX01000013">
    <property type="protein sequence ID" value="PZO72284.1"/>
    <property type="molecule type" value="Genomic_DNA"/>
</dbReference>